<accession>A0ABU6A1L4</accession>
<dbReference type="InterPro" id="IPR024311">
    <property type="entry name" value="Lipocalin-like"/>
</dbReference>
<dbReference type="RefSeq" id="WP_324182077.1">
    <property type="nucleotide sequence ID" value="NZ_BAABAW010000023.1"/>
</dbReference>
<dbReference type="PROSITE" id="PS51257">
    <property type="entry name" value="PROKAR_LIPOPROTEIN"/>
    <property type="match status" value="1"/>
</dbReference>
<protein>
    <submittedName>
        <fullName evidence="2">Lipocalin family protein</fullName>
    </submittedName>
</protein>
<dbReference type="Pfam" id="PF13648">
    <property type="entry name" value="Lipocalin_4"/>
    <property type="match status" value="1"/>
</dbReference>
<comment type="caution">
    <text evidence="2">The sequence shown here is derived from an EMBL/GenBank/DDBJ whole genome shotgun (WGS) entry which is preliminary data.</text>
</comment>
<gene>
    <name evidence="2" type="ORF">U6A24_21440</name>
</gene>
<proteinExistence type="predicted"/>
<keyword evidence="3" id="KW-1185">Reference proteome</keyword>
<evidence type="ECO:0000313" key="3">
    <source>
        <dbReference type="Proteomes" id="UP001327027"/>
    </source>
</evidence>
<dbReference type="Proteomes" id="UP001327027">
    <property type="component" value="Unassembled WGS sequence"/>
</dbReference>
<evidence type="ECO:0000313" key="2">
    <source>
        <dbReference type="EMBL" id="MEB3348054.1"/>
    </source>
</evidence>
<reference evidence="2 3" key="1">
    <citation type="journal article" date="2013" name="Int. J. Syst. Evol. Microbiol.">
        <title>Aquimarina gracilis sp. nov., isolated from the gut microflora of a mussel, Mytilus coruscus, and emended description of Aquimarina spongiae.</title>
        <authorList>
            <person name="Park S.C."/>
            <person name="Choe H.N."/>
            <person name="Baik K.S."/>
            <person name="Seong C.N."/>
        </authorList>
    </citation>
    <scope>NUCLEOTIDE SEQUENCE [LARGE SCALE GENOMIC DNA]</scope>
    <source>
        <strain evidence="2 3">PSC32</strain>
    </source>
</reference>
<sequence length="137" mass="15616">MKKAILTFVTTIFLTTAFSCSIDDNGGLVDPIAGKWNFTGHIRQGEEITLKDCDKLDFIIFADNNTFEESNSEINTSNECQAFAYAGTWTKTEEGKYTGKYNNDDDVITWELSEDGKTLIDIEEDQNFRRILIYTKK</sequence>
<organism evidence="2 3">
    <name type="scientific">Aquimarina gracilis</name>
    <dbReference type="NCBI Taxonomy" id="874422"/>
    <lineage>
        <taxon>Bacteria</taxon>
        <taxon>Pseudomonadati</taxon>
        <taxon>Bacteroidota</taxon>
        <taxon>Flavobacteriia</taxon>
        <taxon>Flavobacteriales</taxon>
        <taxon>Flavobacteriaceae</taxon>
        <taxon>Aquimarina</taxon>
    </lineage>
</organism>
<feature type="domain" description="Lipocalin-like" evidence="1">
    <location>
        <begin position="32"/>
        <end position="106"/>
    </location>
</feature>
<dbReference type="EMBL" id="JAYKLX010000011">
    <property type="protein sequence ID" value="MEB3348054.1"/>
    <property type="molecule type" value="Genomic_DNA"/>
</dbReference>
<name>A0ABU6A1L4_9FLAO</name>
<evidence type="ECO:0000259" key="1">
    <source>
        <dbReference type="Pfam" id="PF13648"/>
    </source>
</evidence>